<protein>
    <submittedName>
        <fullName evidence="2">Uncharacterized protein</fullName>
    </submittedName>
</protein>
<gene>
    <name evidence="2" type="ORF">KK1_010344</name>
</gene>
<keyword evidence="1" id="KW-0472">Membrane</keyword>
<evidence type="ECO:0000313" key="2">
    <source>
        <dbReference type="EMBL" id="KYP71100.1"/>
    </source>
</evidence>
<organism evidence="2 3">
    <name type="scientific">Cajanus cajan</name>
    <name type="common">Pigeon pea</name>
    <name type="synonym">Cajanus indicus</name>
    <dbReference type="NCBI Taxonomy" id="3821"/>
    <lineage>
        <taxon>Eukaryota</taxon>
        <taxon>Viridiplantae</taxon>
        <taxon>Streptophyta</taxon>
        <taxon>Embryophyta</taxon>
        <taxon>Tracheophyta</taxon>
        <taxon>Spermatophyta</taxon>
        <taxon>Magnoliopsida</taxon>
        <taxon>eudicotyledons</taxon>
        <taxon>Gunneridae</taxon>
        <taxon>Pentapetalae</taxon>
        <taxon>rosids</taxon>
        <taxon>fabids</taxon>
        <taxon>Fabales</taxon>
        <taxon>Fabaceae</taxon>
        <taxon>Papilionoideae</taxon>
        <taxon>50 kb inversion clade</taxon>
        <taxon>NPAAA clade</taxon>
        <taxon>indigoferoid/millettioid clade</taxon>
        <taxon>Phaseoleae</taxon>
        <taxon>Cajanus</taxon>
    </lineage>
</organism>
<reference evidence="2 3" key="1">
    <citation type="journal article" date="2012" name="Nat. Biotechnol.">
        <title>Draft genome sequence of pigeonpea (Cajanus cajan), an orphan legume crop of resource-poor farmers.</title>
        <authorList>
            <person name="Varshney R.K."/>
            <person name="Chen W."/>
            <person name="Li Y."/>
            <person name="Bharti A.K."/>
            <person name="Saxena R.K."/>
            <person name="Schlueter J.A."/>
            <person name="Donoghue M.T."/>
            <person name="Azam S."/>
            <person name="Fan G."/>
            <person name="Whaley A.M."/>
            <person name="Farmer A.D."/>
            <person name="Sheridan J."/>
            <person name="Iwata A."/>
            <person name="Tuteja R."/>
            <person name="Penmetsa R.V."/>
            <person name="Wu W."/>
            <person name="Upadhyaya H.D."/>
            <person name="Yang S.P."/>
            <person name="Shah T."/>
            <person name="Saxena K.B."/>
            <person name="Michael T."/>
            <person name="McCombie W.R."/>
            <person name="Yang B."/>
            <person name="Zhang G."/>
            <person name="Yang H."/>
            <person name="Wang J."/>
            <person name="Spillane C."/>
            <person name="Cook D.R."/>
            <person name="May G.D."/>
            <person name="Xu X."/>
            <person name="Jackson S.A."/>
        </authorList>
    </citation>
    <scope>NUCLEOTIDE SEQUENCE [LARGE SCALE GENOMIC DNA]</scope>
    <source>
        <strain evidence="3">cv. Asha</strain>
    </source>
</reference>
<accession>A0A151TVM5</accession>
<evidence type="ECO:0000256" key="1">
    <source>
        <dbReference type="SAM" id="Phobius"/>
    </source>
</evidence>
<keyword evidence="1" id="KW-0812">Transmembrane</keyword>
<evidence type="ECO:0000313" key="3">
    <source>
        <dbReference type="Proteomes" id="UP000075243"/>
    </source>
</evidence>
<keyword evidence="1" id="KW-1133">Transmembrane helix</keyword>
<dbReference type="AlphaFoldDB" id="A0A151TVM5"/>
<proteinExistence type="predicted"/>
<dbReference type="EMBL" id="CM003605">
    <property type="protein sequence ID" value="KYP71100.1"/>
    <property type="molecule type" value="Genomic_DNA"/>
</dbReference>
<dbReference type="Gramene" id="C.cajan_10059.t">
    <property type="protein sequence ID" value="C.cajan_10059.t.cds1"/>
    <property type="gene ID" value="C.cajan_10059"/>
</dbReference>
<name>A0A151TVM5_CAJCA</name>
<dbReference type="Proteomes" id="UP000075243">
    <property type="component" value="Chromosome 3"/>
</dbReference>
<keyword evidence="3" id="KW-1185">Reference proteome</keyword>
<sequence length="55" mass="6053">MKLNCNASIKAIKACVGGVFRNPYVVVIFAFSANIGYYLVPLPKLWAIHISITIN</sequence>
<feature type="transmembrane region" description="Helical" evidence="1">
    <location>
        <begin position="23"/>
        <end position="40"/>
    </location>
</feature>